<feature type="transmembrane region" description="Helical" evidence="7">
    <location>
        <begin position="389"/>
        <end position="410"/>
    </location>
</feature>
<dbReference type="PANTHER" id="PTHR30250:SF10">
    <property type="entry name" value="LIPOPOLYSACCHARIDE BIOSYNTHESIS PROTEIN WZXC"/>
    <property type="match status" value="1"/>
</dbReference>
<keyword evidence="9" id="KW-1185">Reference proteome</keyword>
<evidence type="ECO:0000256" key="1">
    <source>
        <dbReference type="ARBA" id="ARBA00004651"/>
    </source>
</evidence>
<dbReference type="eggNOG" id="COG2244">
    <property type="taxonomic scope" value="Bacteria"/>
</dbReference>
<dbReference type="HOGENOM" id="CLU_026911_5_0_6"/>
<dbReference type="RefSeq" id="WP_013221660.1">
    <property type="nucleotide sequence ID" value="NC_014315.1"/>
</dbReference>
<evidence type="ECO:0000256" key="7">
    <source>
        <dbReference type="SAM" id="Phobius"/>
    </source>
</evidence>
<feature type="transmembrane region" description="Helical" evidence="7">
    <location>
        <begin position="456"/>
        <end position="476"/>
    </location>
</feature>
<feature type="transmembrane region" description="Helical" evidence="7">
    <location>
        <begin position="123"/>
        <end position="143"/>
    </location>
</feature>
<dbReference type="STRING" id="105559.Nwat_2843"/>
<feature type="transmembrane region" description="Helical" evidence="7">
    <location>
        <begin position="422"/>
        <end position="444"/>
    </location>
</feature>
<keyword evidence="4 7" id="KW-0812">Transmembrane</keyword>
<comment type="similarity">
    <text evidence="2">Belongs to the polysaccharide synthase family.</text>
</comment>
<feature type="transmembrane region" description="Helical" evidence="7">
    <location>
        <begin position="91"/>
        <end position="117"/>
    </location>
</feature>
<feature type="transmembrane region" description="Helical" evidence="7">
    <location>
        <begin position="300"/>
        <end position="318"/>
    </location>
</feature>
<evidence type="ECO:0000256" key="2">
    <source>
        <dbReference type="ARBA" id="ARBA00007430"/>
    </source>
</evidence>
<evidence type="ECO:0000256" key="5">
    <source>
        <dbReference type="ARBA" id="ARBA00022989"/>
    </source>
</evidence>
<keyword evidence="3" id="KW-1003">Cell membrane</keyword>
<dbReference type="InterPro" id="IPR050833">
    <property type="entry name" value="Poly_Biosynth_Transport"/>
</dbReference>
<feature type="transmembrane region" description="Helical" evidence="7">
    <location>
        <begin position="324"/>
        <end position="346"/>
    </location>
</feature>
<sequence length="513" mass="55153">MNFSPSRWGSGMPGLTSSTLTGMFWMSISTGVQALLQLLVLLILARLLTPADFGVVAAALIVVGFSLIFSQVGVGPALVQRPILEEQHIRTGFTLSLLFGTVFTALIWMLAPAIALFFQMETLTSVVQVMSFVFLFQAMATVGESLLQRELRFRSLAIIEMLALGGFSLVGITLALLELGVWALVAAHLVQALLKAALLLGVQVYPKKLLLNKGAARDLLVFGGGFTIARVGNYLSGQADNLVVGRFLGAEALGLYSRAYYLMSVPASLFGQVLDRVLFPAMAKVQHDSKRLGLAFKRGVAATALIMLPLSVALLLVAPELIQVLLGSQWVEAILPFQILVAGMLFRASYKMSDSLARATGAVYRRAWRQVLFAILVAVGAYFGQKWGLAGVALGVVLAIVVNFLLMAQLSLQLTDLTWGSFWAVHAPALRLALVLGAVIWAVAELLRTWASSPGIILFATGAGASLAGLILFRYLPQQLVLGDDGVWMWRTLADYVGVKSKLAFGTHDISSQ</sequence>
<organism evidence="8 9">
    <name type="scientific">Nitrosococcus watsoni (strain C-113)</name>
    <dbReference type="NCBI Taxonomy" id="105559"/>
    <lineage>
        <taxon>Bacteria</taxon>
        <taxon>Pseudomonadati</taxon>
        <taxon>Pseudomonadota</taxon>
        <taxon>Gammaproteobacteria</taxon>
        <taxon>Chromatiales</taxon>
        <taxon>Chromatiaceae</taxon>
        <taxon>Nitrosococcus</taxon>
    </lineage>
</organism>
<feature type="transmembrane region" description="Helical" evidence="7">
    <location>
        <begin position="20"/>
        <end position="47"/>
    </location>
</feature>
<keyword evidence="6 7" id="KW-0472">Membrane</keyword>
<name>D8KBE8_NITWC</name>
<dbReference type="KEGG" id="nwa:Nwat_2843"/>
<dbReference type="CDD" id="cd13127">
    <property type="entry name" value="MATE_tuaB_like"/>
    <property type="match status" value="1"/>
</dbReference>
<feature type="transmembrane region" description="Helical" evidence="7">
    <location>
        <begin position="367"/>
        <end position="383"/>
    </location>
</feature>
<reference evidence="8 9" key="1">
    <citation type="submission" date="2010-06" db="EMBL/GenBank/DDBJ databases">
        <title>Complete sequence of chromosome of Nitrosococcus watsoni C-113.</title>
        <authorList>
            <consortium name="US DOE Joint Genome Institute"/>
            <person name="Lucas S."/>
            <person name="Copeland A."/>
            <person name="Lapidus A."/>
            <person name="Cheng J.-F."/>
            <person name="Bruce D."/>
            <person name="Goodwin L."/>
            <person name="Pitluck S."/>
            <person name="Malfatti S.A."/>
            <person name="Chain P.S.G."/>
            <person name="Land M."/>
            <person name="Hauser L."/>
            <person name="Kyrpides N."/>
            <person name="Ivanova N."/>
            <person name="Cambell M.A."/>
            <person name="Heidelberg J.F."/>
            <person name="Klotz M.G."/>
            <person name="Woyke T."/>
        </authorList>
    </citation>
    <scope>NUCLEOTIDE SEQUENCE [LARGE SCALE GENOMIC DNA]</scope>
    <source>
        <strain evidence="8 9">C-113</strain>
    </source>
</reference>
<evidence type="ECO:0000256" key="3">
    <source>
        <dbReference type="ARBA" id="ARBA00022475"/>
    </source>
</evidence>
<accession>D8KBE8</accession>
<feature type="transmembrane region" description="Helical" evidence="7">
    <location>
        <begin position="53"/>
        <end position="79"/>
    </location>
</feature>
<gene>
    <name evidence="8" type="ordered locus">Nwat_2843</name>
</gene>
<evidence type="ECO:0000256" key="4">
    <source>
        <dbReference type="ARBA" id="ARBA00022692"/>
    </source>
</evidence>
<feature type="transmembrane region" description="Helical" evidence="7">
    <location>
        <begin position="182"/>
        <end position="206"/>
    </location>
</feature>
<dbReference type="PANTHER" id="PTHR30250">
    <property type="entry name" value="PST FAMILY PREDICTED COLANIC ACID TRANSPORTER"/>
    <property type="match status" value="1"/>
</dbReference>
<protein>
    <submittedName>
        <fullName evidence="8">Polysaccharide biosynthesis protein</fullName>
    </submittedName>
</protein>
<evidence type="ECO:0000313" key="9">
    <source>
        <dbReference type="Proteomes" id="UP000000393"/>
    </source>
</evidence>
<evidence type="ECO:0000256" key="6">
    <source>
        <dbReference type="ARBA" id="ARBA00023136"/>
    </source>
</evidence>
<dbReference type="AlphaFoldDB" id="D8KBE8"/>
<feature type="transmembrane region" description="Helical" evidence="7">
    <location>
        <begin position="155"/>
        <end position="176"/>
    </location>
</feature>
<dbReference type="Proteomes" id="UP000000393">
    <property type="component" value="Chromosome"/>
</dbReference>
<keyword evidence="5 7" id="KW-1133">Transmembrane helix</keyword>
<proteinExistence type="inferred from homology"/>
<evidence type="ECO:0000313" key="8">
    <source>
        <dbReference type="EMBL" id="ADJ29595.1"/>
    </source>
</evidence>
<dbReference type="EMBL" id="CP002086">
    <property type="protein sequence ID" value="ADJ29595.1"/>
    <property type="molecule type" value="Genomic_DNA"/>
</dbReference>
<comment type="subcellular location">
    <subcellularLocation>
        <location evidence="1">Cell membrane</location>
        <topology evidence="1">Multi-pass membrane protein</topology>
    </subcellularLocation>
</comment>
<dbReference type="GO" id="GO:0005886">
    <property type="term" value="C:plasma membrane"/>
    <property type="evidence" value="ECO:0007669"/>
    <property type="project" value="UniProtKB-SubCell"/>
</dbReference>
<dbReference type="Pfam" id="PF13440">
    <property type="entry name" value="Polysacc_synt_3"/>
    <property type="match status" value="1"/>
</dbReference>